<gene>
    <name evidence="3" type="ORF">Mag101_01840</name>
</gene>
<protein>
    <recommendedName>
        <fullName evidence="2">DUF4382 domain-containing protein</fullName>
    </recommendedName>
</protein>
<evidence type="ECO:0000256" key="1">
    <source>
        <dbReference type="SAM" id="MobiDB-lite"/>
    </source>
</evidence>
<name>A0A1Q2M1H9_9GAMM</name>
<keyword evidence="4" id="KW-1185">Reference proteome</keyword>
<organism evidence="3 4">
    <name type="scientific">Microbulbifer agarilyticus</name>
    <dbReference type="NCBI Taxonomy" id="260552"/>
    <lineage>
        <taxon>Bacteria</taxon>
        <taxon>Pseudomonadati</taxon>
        <taxon>Pseudomonadota</taxon>
        <taxon>Gammaproteobacteria</taxon>
        <taxon>Cellvibrionales</taxon>
        <taxon>Microbulbiferaceae</taxon>
        <taxon>Microbulbifer</taxon>
    </lineage>
</organism>
<proteinExistence type="predicted"/>
<dbReference type="EMBL" id="CP019650">
    <property type="protein sequence ID" value="AQQ66526.1"/>
    <property type="molecule type" value="Genomic_DNA"/>
</dbReference>
<dbReference type="PROSITE" id="PS51257">
    <property type="entry name" value="PROKAR_LIPOPROTEIN"/>
    <property type="match status" value="1"/>
</dbReference>
<feature type="region of interest" description="Disordered" evidence="1">
    <location>
        <begin position="35"/>
        <end position="58"/>
    </location>
</feature>
<evidence type="ECO:0000313" key="3">
    <source>
        <dbReference type="EMBL" id="AQQ66526.1"/>
    </source>
</evidence>
<sequence length="657" mass="69517">MRLQGRSNLHSARWLSGVLLSALLAGCGGGSETTEVIPDPINPIPPSSSSCETSDSGSNSDSCGTVLIGMTDADGDFLQYEVEVVSLSLERVNGARVDVLPSSNIVDFAQYVDVTELVTAATVPVGTYVRGEITLDYTEANIYIEKDGEAHLATVVDESGEAVGEVTLALTIDNRNQLVIAPGVPAMLTADFDLAASHTVNLEGDAPVAELYPVLVAEVNADEQKDFRMRGPLIEVDETEGDYRIALRPFQHKQGRLGGIDIVTDSETSWEIDGEAYVGATGLTALAELEAGTATLAMGVFNRSSREFTADSVLVGSSVPGADLDAVFGHVIARDGDRLTVRGANLVRVDGEVQFNQTMDVQLGEMTQVSKPRRQHEMLGLQDISVGQRIRLLGSWDAESALFDAREGHAHLLLTRLSATASAQTDSTLEAAALTFGGREVAMFDFAGTGASAEHDADPAAYEVDIAGLGLGTLGMGSPLQLRGYVAPFGSAPADFNALSITDFSDARARLLVGWAHGDEEETEAGEVGEVGEVSAIASLSATGLTLSADSTFGAKHHILRGSHRTDLLELDGLPAIEPADSMFFGRGIYTIAQRGSDSGDLVFFSDFESFATELDSRLMAGAMVKRLHARGHYDDAENRFGAVALSVVLREAVSVE</sequence>
<dbReference type="Pfam" id="PF14321">
    <property type="entry name" value="DUF4382"/>
    <property type="match status" value="1"/>
</dbReference>
<dbReference type="InterPro" id="IPR025491">
    <property type="entry name" value="DUF4382"/>
</dbReference>
<evidence type="ECO:0000313" key="4">
    <source>
        <dbReference type="Proteomes" id="UP000188219"/>
    </source>
</evidence>
<feature type="compositionally biased region" description="Low complexity" evidence="1">
    <location>
        <begin position="47"/>
        <end position="58"/>
    </location>
</feature>
<reference evidence="3" key="1">
    <citation type="submission" date="2017-02" db="EMBL/GenBank/DDBJ databases">
        <title>Genome of Microbulbifer agarilyticus GP101.</title>
        <authorList>
            <person name="Jung J."/>
            <person name="Bae S.S."/>
            <person name="Baek K."/>
        </authorList>
    </citation>
    <scope>NUCLEOTIDE SEQUENCE [LARGE SCALE GENOMIC DNA]</scope>
    <source>
        <strain evidence="3">GP101</strain>
    </source>
</reference>
<feature type="domain" description="DUF4382" evidence="2">
    <location>
        <begin position="64"/>
        <end position="200"/>
    </location>
</feature>
<dbReference type="Proteomes" id="UP000188219">
    <property type="component" value="Chromosome"/>
</dbReference>
<dbReference type="KEGG" id="maga:Mag101_01840"/>
<dbReference type="AlphaFoldDB" id="A0A1Q2M1H9"/>
<evidence type="ECO:0000259" key="2">
    <source>
        <dbReference type="Pfam" id="PF14321"/>
    </source>
</evidence>
<accession>A0A1Q2M1H9</accession>